<feature type="transmembrane region" description="Helical" evidence="2">
    <location>
        <begin position="196"/>
        <end position="216"/>
    </location>
</feature>
<feature type="transmembrane region" description="Helical" evidence="2">
    <location>
        <begin position="51"/>
        <end position="70"/>
    </location>
</feature>
<sequence>MSAEHPGPDPAPRHRDLSRVLPSCFGVAGLVVGVVLLWGQHLPLMARGASIGLIASVVCGVAAAVAYPVERARANRRPELAWRRHQPTTRWHLDVVVLTLAHALIAWLLCLGVFGLFQQGFYDLTLDPVAGALLIMVAAFVAAVLAQYSATITSTVHLASVLITMLATGCIGAMLIARDSTWWQRDFSQLGGMGSFGALTLNVTLVLSGIAVVVLVDYLDHDLRRHAAQVRPGGRRLLRWLLGGAGVLMVLIGAIPVSTSRPVHVAFAMAMALTLVLLMALTPIKVLGLDRGFVWASGGAVGIVVAAIFLSRVVGYFTWTAVEVVSATVIFSWVTVFVRRVAALDAHPAPAVEGGGTSDAAMGGAAVEARERNGASAGRRDGAAAGGRDGAAAGGRDGAAASRRDGAPASRRDGAPAGKSAQGAAAQGAAAQPDPSHRNAARH</sequence>
<comment type="caution">
    <text evidence="3">The sequence shown here is derived from an EMBL/GenBank/DDBJ whole genome shotgun (WGS) entry which is preliminary data.</text>
</comment>
<feature type="transmembrane region" description="Helical" evidence="2">
    <location>
        <begin position="237"/>
        <end position="257"/>
    </location>
</feature>
<feature type="transmembrane region" description="Helical" evidence="2">
    <location>
        <begin position="263"/>
        <end position="281"/>
    </location>
</feature>
<feature type="transmembrane region" description="Helical" evidence="2">
    <location>
        <begin position="158"/>
        <end position="176"/>
    </location>
</feature>
<evidence type="ECO:0000313" key="3">
    <source>
        <dbReference type="EMBL" id="NYI72119.1"/>
    </source>
</evidence>
<keyword evidence="2" id="KW-0812">Transmembrane</keyword>
<feature type="transmembrane region" description="Helical" evidence="2">
    <location>
        <begin position="20"/>
        <end position="39"/>
    </location>
</feature>
<dbReference type="Proteomes" id="UP000527616">
    <property type="component" value="Unassembled WGS sequence"/>
</dbReference>
<feature type="compositionally biased region" description="Basic and acidic residues" evidence="1">
    <location>
        <begin position="368"/>
        <end position="382"/>
    </location>
</feature>
<evidence type="ECO:0000313" key="4">
    <source>
        <dbReference type="Proteomes" id="UP000527616"/>
    </source>
</evidence>
<name>A0A7Z0DAQ6_9ACTN</name>
<dbReference type="RefSeq" id="WP_179445854.1">
    <property type="nucleotide sequence ID" value="NZ_JACBZS010000001.1"/>
</dbReference>
<organism evidence="3 4">
    <name type="scientific">Naumannella cuiyingiana</name>
    <dbReference type="NCBI Taxonomy" id="1347891"/>
    <lineage>
        <taxon>Bacteria</taxon>
        <taxon>Bacillati</taxon>
        <taxon>Actinomycetota</taxon>
        <taxon>Actinomycetes</taxon>
        <taxon>Propionibacteriales</taxon>
        <taxon>Propionibacteriaceae</taxon>
        <taxon>Naumannella</taxon>
    </lineage>
</organism>
<keyword evidence="2" id="KW-0472">Membrane</keyword>
<keyword evidence="4" id="KW-1185">Reference proteome</keyword>
<dbReference type="AlphaFoldDB" id="A0A7Z0DAQ6"/>
<keyword evidence="2" id="KW-1133">Transmembrane helix</keyword>
<protein>
    <submittedName>
        <fullName evidence="3">Sterol desaturase/sphingolipid hydroxylase (Fatty acid hydroxylase superfamily)</fullName>
    </submittedName>
</protein>
<feature type="transmembrane region" description="Helical" evidence="2">
    <location>
        <begin position="91"/>
        <end position="117"/>
    </location>
</feature>
<feature type="transmembrane region" description="Helical" evidence="2">
    <location>
        <begin position="293"/>
        <end position="310"/>
    </location>
</feature>
<reference evidence="3 4" key="1">
    <citation type="submission" date="2020-07" db="EMBL/GenBank/DDBJ databases">
        <title>Sequencing the genomes of 1000 actinobacteria strains.</title>
        <authorList>
            <person name="Klenk H.-P."/>
        </authorList>
    </citation>
    <scope>NUCLEOTIDE SEQUENCE [LARGE SCALE GENOMIC DNA]</scope>
    <source>
        <strain evidence="3 4">DSM 103164</strain>
    </source>
</reference>
<gene>
    <name evidence="3" type="ORF">GGQ54_002679</name>
</gene>
<feature type="transmembrane region" description="Helical" evidence="2">
    <location>
        <begin position="316"/>
        <end position="338"/>
    </location>
</feature>
<accession>A0A7Z0DAQ6</accession>
<evidence type="ECO:0000256" key="1">
    <source>
        <dbReference type="SAM" id="MobiDB-lite"/>
    </source>
</evidence>
<proteinExistence type="predicted"/>
<feature type="region of interest" description="Disordered" evidence="1">
    <location>
        <begin position="353"/>
        <end position="443"/>
    </location>
</feature>
<dbReference type="EMBL" id="JACBZS010000001">
    <property type="protein sequence ID" value="NYI72119.1"/>
    <property type="molecule type" value="Genomic_DNA"/>
</dbReference>
<feature type="compositionally biased region" description="Low complexity" evidence="1">
    <location>
        <begin position="415"/>
        <end position="432"/>
    </location>
</feature>
<feature type="compositionally biased region" description="Basic and acidic residues" evidence="1">
    <location>
        <begin position="402"/>
        <end position="414"/>
    </location>
</feature>
<evidence type="ECO:0000256" key="2">
    <source>
        <dbReference type="SAM" id="Phobius"/>
    </source>
</evidence>
<feature type="compositionally biased region" description="Gly residues" evidence="1">
    <location>
        <begin position="384"/>
        <end position="397"/>
    </location>
</feature>
<feature type="transmembrane region" description="Helical" evidence="2">
    <location>
        <begin position="129"/>
        <end position="146"/>
    </location>
</feature>